<dbReference type="SUPFAM" id="SSF55729">
    <property type="entry name" value="Acyl-CoA N-acyltransferases (Nat)"/>
    <property type="match status" value="1"/>
</dbReference>
<comment type="similarity">
    <text evidence="1">Belongs to the acetyltransferase family.</text>
</comment>
<organism evidence="5">
    <name type="scientific">Graphocephala atropunctata</name>
    <dbReference type="NCBI Taxonomy" id="36148"/>
    <lineage>
        <taxon>Eukaryota</taxon>
        <taxon>Metazoa</taxon>
        <taxon>Ecdysozoa</taxon>
        <taxon>Arthropoda</taxon>
        <taxon>Hexapoda</taxon>
        <taxon>Insecta</taxon>
        <taxon>Pterygota</taxon>
        <taxon>Neoptera</taxon>
        <taxon>Paraneoptera</taxon>
        <taxon>Hemiptera</taxon>
        <taxon>Auchenorrhyncha</taxon>
        <taxon>Membracoidea</taxon>
        <taxon>Cicadellidae</taxon>
        <taxon>Cicadellinae</taxon>
        <taxon>Cicadellini</taxon>
        <taxon>Graphocephala</taxon>
    </lineage>
</organism>
<name>A0A1B6LZY8_9HEMI</name>
<evidence type="ECO:0000256" key="1">
    <source>
        <dbReference type="ARBA" id="ARBA00008694"/>
    </source>
</evidence>
<gene>
    <name evidence="5" type="ORF">g.2966</name>
</gene>
<feature type="non-terminal residue" evidence="5">
    <location>
        <position position="168"/>
    </location>
</feature>
<dbReference type="PROSITE" id="PS51186">
    <property type="entry name" value="GNAT"/>
    <property type="match status" value="1"/>
</dbReference>
<dbReference type="Pfam" id="PF00583">
    <property type="entry name" value="Acetyltransf_1"/>
    <property type="match status" value="1"/>
</dbReference>
<dbReference type="PANTHER" id="PTHR10545:SF29">
    <property type="entry name" value="GH14572P-RELATED"/>
    <property type="match status" value="1"/>
</dbReference>
<accession>A0A1B6LZY8</accession>
<proteinExistence type="inferred from homology"/>
<dbReference type="Gene3D" id="3.40.630.30">
    <property type="match status" value="1"/>
</dbReference>
<evidence type="ECO:0000256" key="2">
    <source>
        <dbReference type="ARBA" id="ARBA00022679"/>
    </source>
</evidence>
<keyword evidence="3" id="KW-0012">Acyltransferase</keyword>
<dbReference type="EMBL" id="GEBQ01010728">
    <property type="protein sequence ID" value="JAT29249.1"/>
    <property type="molecule type" value="Transcribed_RNA"/>
</dbReference>
<protein>
    <recommendedName>
        <fullName evidence="4">N-acetyltransferase domain-containing protein</fullName>
    </recommendedName>
</protein>
<dbReference type="FunFam" id="3.40.630.30:FF:000064">
    <property type="entry name" value="GNAT family acetyltransferase"/>
    <property type="match status" value="1"/>
</dbReference>
<evidence type="ECO:0000259" key="4">
    <source>
        <dbReference type="PROSITE" id="PS51186"/>
    </source>
</evidence>
<dbReference type="CDD" id="cd04301">
    <property type="entry name" value="NAT_SF"/>
    <property type="match status" value="1"/>
</dbReference>
<evidence type="ECO:0000313" key="5">
    <source>
        <dbReference type="EMBL" id="JAT29249.1"/>
    </source>
</evidence>
<dbReference type="InterPro" id="IPR000182">
    <property type="entry name" value="GNAT_dom"/>
</dbReference>
<dbReference type="InterPro" id="IPR016181">
    <property type="entry name" value="Acyl_CoA_acyltransferase"/>
</dbReference>
<dbReference type="InterPro" id="IPR051016">
    <property type="entry name" value="Diverse_Substrate_AcTransf"/>
</dbReference>
<dbReference type="AlphaFoldDB" id="A0A1B6LZY8"/>
<evidence type="ECO:0000256" key="3">
    <source>
        <dbReference type="ARBA" id="ARBA00023315"/>
    </source>
</evidence>
<dbReference type="PANTHER" id="PTHR10545">
    <property type="entry name" value="DIAMINE N-ACETYLTRANSFERASE"/>
    <property type="match status" value="1"/>
</dbReference>
<reference evidence="5" key="1">
    <citation type="submission" date="2015-11" db="EMBL/GenBank/DDBJ databases">
        <title>De novo transcriptome assembly of four potential Pierce s Disease insect vectors from Arizona vineyards.</title>
        <authorList>
            <person name="Tassone E.E."/>
        </authorList>
    </citation>
    <scope>NUCLEOTIDE SEQUENCE</scope>
</reference>
<dbReference type="GO" id="GO:0008080">
    <property type="term" value="F:N-acetyltransferase activity"/>
    <property type="evidence" value="ECO:0007669"/>
    <property type="project" value="UniProtKB-ARBA"/>
</dbReference>
<keyword evidence="2" id="KW-0808">Transferase</keyword>
<sequence>MSFIVREGRKNDCKEIRKLIQELADFEKMPDGPKITIETLEKDGFESRPPLFGCFVAEEAPEDQSKDNALVGYALYYYAYSTWNGRKLFLEDLYVSENFRGKHIGTMLFKRIAKHAIANECAHLEFNVLAWNPFRTFYESLGAVNMSQTEEWNLFRLTGEALKTVSSS</sequence>
<feature type="domain" description="N-acetyltransferase" evidence="4">
    <location>
        <begin position="3"/>
        <end position="160"/>
    </location>
</feature>